<organism evidence="2 3">
    <name type="scientific">Pisolithus tinctorius Marx 270</name>
    <dbReference type="NCBI Taxonomy" id="870435"/>
    <lineage>
        <taxon>Eukaryota</taxon>
        <taxon>Fungi</taxon>
        <taxon>Dikarya</taxon>
        <taxon>Basidiomycota</taxon>
        <taxon>Agaricomycotina</taxon>
        <taxon>Agaricomycetes</taxon>
        <taxon>Agaricomycetidae</taxon>
        <taxon>Boletales</taxon>
        <taxon>Sclerodermatineae</taxon>
        <taxon>Pisolithaceae</taxon>
        <taxon>Pisolithus</taxon>
    </lineage>
</organism>
<evidence type="ECO:0008006" key="4">
    <source>
        <dbReference type="Google" id="ProtNLM"/>
    </source>
</evidence>
<dbReference type="OrthoDB" id="3239894at2759"/>
<dbReference type="EMBL" id="KN831944">
    <property type="protein sequence ID" value="KIO14438.1"/>
    <property type="molecule type" value="Genomic_DNA"/>
</dbReference>
<gene>
    <name evidence="2" type="ORF">M404DRAFT_1009458</name>
</gene>
<evidence type="ECO:0000313" key="3">
    <source>
        <dbReference type="Proteomes" id="UP000054217"/>
    </source>
</evidence>
<dbReference type="HOGENOM" id="CLU_002101_2_0_1"/>
<reference evidence="2 3" key="1">
    <citation type="submission" date="2014-04" db="EMBL/GenBank/DDBJ databases">
        <authorList>
            <consortium name="DOE Joint Genome Institute"/>
            <person name="Kuo A."/>
            <person name="Kohler A."/>
            <person name="Costa M.D."/>
            <person name="Nagy L.G."/>
            <person name="Floudas D."/>
            <person name="Copeland A."/>
            <person name="Barry K.W."/>
            <person name="Cichocki N."/>
            <person name="Veneault-Fourrey C."/>
            <person name="LaButti K."/>
            <person name="Lindquist E.A."/>
            <person name="Lipzen A."/>
            <person name="Lundell T."/>
            <person name="Morin E."/>
            <person name="Murat C."/>
            <person name="Sun H."/>
            <person name="Tunlid A."/>
            <person name="Henrissat B."/>
            <person name="Grigoriev I.V."/>
            <person name="Hibbett D.S."/>
            <person name="Martin F."/>
            <person name="Nordberg H.P."/>
            <person name="Cantor M.N."/>
            <person name="Hua S.X."/>
        </authorList>
    </citation>
    <scope>NUCLEOTIDE SEQUENCE [LARGE SCALE GENOMIC DNA]</scope>
    <source>
        <strain evidence="2 3">Marx 270</strain>
    </source>
</reference>
<feature type="compositionally biased region" description="Basic and acidic residues" evidence="1">
    <location>
        <begin position="605"/>
        <end position="632"/>
    </location>
</feature>
<dbReference type="InParanoid" id="A0A0C3JZ60"/>
<feature type="region of interest" description="Disordered" evidence="1">
    <location>
        <begin position="605"/>
        <end position="651"/>
    </location>
</feature>
<name>A0A0C3JZ60_PISTI</name>
<evidence type="ECO:0000313" key="2">
    <source>
        <dbReference type="EMBL" id="KIO14438.1"/>
    </source>
</evidence>
<dbReference type="AlphaFoldDB" id="A0A0C3JZ60"/>
<accession>A0A0C3JZ60</accession>
<evidence type="ECO:0000256" key="1">
    <source>
        <dbReference type="SAM" id="MobiDB-lite"/>
    </source>
</evidence>
<protein>
    <recommendedName>
        <fullName evidence="4">Transposase domain-containing protein</fullName>
    </recommendedName>
</protein>
<dbReference type="Proteomes" id="UP000054217">
    <property type="component" value="Unassembled WGS sequence"/>
</dbReference>
<dbReference type="PANTHER" id="PTHR46579">
    <property type="entry name" value="F5/8 TYPE C DOMAIN-CONTAINING PROTEIN-RELATED"/>
    <property type="match status" value="1"/>
</dbReference>
<feature type="region of interest" description="Disordered" evidence="1">
    <location>
        <begin position="114"/>
        <end position="135"/>
    </location>
</feature>
<keyword evidence="3" id="KW-1185">Reference proteome</keyword>
<dbReference type="PANTHER" id="PTHR46579:SF2">
    <property type="entry name" value="C2H2-TYPE DOMAIN-CONTAINING PROTEIN"/>
    <property type="match status" value="1"/>
</dbReference>
<proteinExistence type="predicted"/>
<reference evidence="3" key="2">
    <citation type="submission" date="2015-01" db="EMBL/GenBank/DDBJ databases">
        <title>Evolutionary Origins and Diversification of the Mycorrhizal Mutualists.</title>
        <authorList>
            <consortium name="DOE Joint Genome Institute"/>
            <consortium name="Mycorrhizal Genomics Consortium"/>
            <person name="Kohler A."/>
            <person name="Kuo A."/>
            <person name="Nagy L.G."/>
            <person name="Floudas D."/>
            <person name="Copeland A."/>
            <person name="Barry K.W."/>
            <person name="Cichocki N."/>
            <person name="Veneault-Fourrey C."/>
            <person name="LaButti K."/>
            <person name="Lindquist E.A."/>
            <person name="Lipzen A."/>
            <person name="Lundell T."/>
            <person name="Morin E."/>
            <person name="Murat C."/>
            <person name="Riley R."/>
            <person name="Ohm R."/>
            <person name="Sun H."/>
            <person name="Tunlid A."/>
            <person name="Henrissat B."/>
            <person name="Grigoriev I.V."/>
            <person name="Hibbett D.S."/>
            <person name="Martin F."/>
        </authorList>
    </citation>
    <scope>NUCLEOTIDE SEQUENCE [LARGE SCALE GENOMIC DNA]</scope>
    <source>
        <strain evidence="3">Marx 270</strain>
    </source>
</reference>
<sequence length="914" mass="102532">MLDHGTLTQEDIDIQVYGSELPNLGPNFHSPQSLLAAADYYEAYNAVTAAGAQPLTAYHAHHLPPDPEGRALERAMDNAFTEIQQQVPSDDPPSQGQLAELDDEIPDVDFELDDNADLPDAVNHQEVSEDVPDPFWTGNNPRSGISFEDLSTLPVYLLVVYMMTTWLHLQWHLPRAACNAVLGILSCLILALCPSLSPPFVTLPSAMKVLGLDLQVYELPCCPSCREVYPPVSSLHTQDKCIPCNTSLFLPDQTKRGLLRSKKVPCVKYPYLSLSEQIQSILTIPGVEDSLDEWRTRPHSPGHYSDIFDGEICRVKLKAPDGTLFFANGPHDKHGPNGELRIGVNLGIDCILPGPKEQSPDEIQRFLRPIVSDLLRLWKEGIRVPTPSCPNGRLVRVVLVAVVCDKPAAHKIGGFGSHSHTHFCHNCWICQNDKDKKEAFVRDAFRLRTDKEHRDLGEKYRLLTTAAARKKFVKEFATRFTELSRLPYFDLVNQIIIDPMHNLFLGLVKTHFYNIWVQGKILRPNHELRIFHDLLADFEIPSSCGKLPTDIGVPAGGSLTADQWLLLATVYGPIAIPQLWTVGLANAQQDGSLADRVALIAKQESEKKSKEAKKQSDAQALEDARSRGREAGVADTTMADAPDENQQDDIDGKCILHPDDPPNFLKLCAAIRLLIGNSISDQEISAADAYLREYCTELIQLYGSGCLKPNHHYATHTARYVRNFGPLSGFWTFLFERLNKILKSFKTNNHGDGELETTFFNEFHRMCQSSRLVYSLRRRPEGSLGRKVSEIMLKASVEERGTVAALAALSNDLNEAHVVAHSIPLDRTATFFDYVIVGGRRYHASRTLGSRNSSLVHVAIPQRNGQPPVDAYGELLEIFRFNQDIHFQGESMYFLRARWFKRWNGDREDMWVTR</sequence>